<evidence type="ECO:0000256" key="1">
    <source>
        <dbReference type="ARBA" id="ARBA00022603"/>
    </source>
</evidence>
<evidence type="ECO:0000313" key="8">
    <source>
        <dbReference type="Proteomes" id="UP000215144"/>
    </source>
</evidence>
<dbReference type="Pfam" id="PF13649">
    <property type="entry name" value="Methyltransf_25"/>
    <property type="match status" value="1"/>
</dbReference>
<feature type="domain" description="Methyltransferase" evidence="5">
    <location>
        <begin position="93"/>
        <end position="177"/>
    </location>
</feature>
<evidence type="ECO:0000259" key="6">
    <source>
        <dbReference type="Pfam" id="PF21302"/>
    </source>
</evidence>
<dbReference type="InterPro" id="IPR029063">
    <property type="entry name" value="SAM-dependent_MTases_sf"/>
</dbReference>
<dbReference type="EMBL" id="LT906454">
    <property type="protein sequence ID" value="SNV31990.1"/>
    <property type="molecule type" value="Genomic_DNA"/>
</dbReference>
<dbReference type="Proteomes" id="UP000215144">
    <property type="component" value="Chromosome 1"/>
</dbReference>
<sequence length="276" mass="31378">MSEKLHATATLFICPICQETFSAQEKRFVCPQGHSFDMAKQGYINLLRNAKKDKHYDKRSFEERHQILESGFYDHILEAVAQLGLSETKNQVILDVACGEGYYARQLAQMDKNTVLAFDLSKDSITLAAKKDKDKDVAWFVGDLAKLPLADHSVDLILDIFSPANYQEFKRVLKPGGKIIKVVTASQHVTELRQAALEQLQTKNYSNTKIISHFSQAFPHYRSNHVNQSFPATIDILKSFAQMTPLFFHVNLEKIDWKSIDQITIAADILVADYHD</sequence>
<evidence type="ECO:0000313" key="7">
    <source>
        <dbReference type="EMBL" id="SNV31990.1"/>
    </source>
</evidence>
<evidence type="ECO:0000256" key="2">
    <source>
        <dbReference type="ARBA" id="ARBA00022679"/>
    </source>
</evidence>
<gene>
    <name evidence="7" type="primary">rlmA</name>
    <name evidence="7" type="ORF">SAMEA4504048_00093</name>
</gene>
<dbReference type="Gene3D" id="3.40.50.150">
    <property type="entry name" value="Vaccinia Virus protein VP39"/>
    <property type="match status" value="1"/>
</dbReference>
<dbReference type="GO" id="GO:0052911">
    <property type="term" value="F:23S rRNA (guanine(745)-N(1))-methyltransferase activity"/>
    <property type="evidence" value="ECO:0007669"/>
    <property type="project" value="UniProtKB-EC"/>
</dbReference>
<feature type="binding site" evidence="3">
    <location>
        <position position="30"/>
    </location>
    <ligand>
        <name>Zn(2+)</name>
        <dbReference type="ChEBI" id="CHEBI:29105"/>
    </ligand>
</feature>
<dbReference type="RefSeq" id="WP_095121287.1">
    <property type="nucleotide sequence ID" value="NZ_LT906454.1"/>
</dbReference>
<dbReference type="SUPFAM" id="SSF53335">
    <property type="entry name" value="S-adenosyl-L-methionine-dependent methyltransferases"/>
    <property type="match status" value="1"/>
</dbReference>
<organism evidence="7 8">
    <name type="scientific">Streptococcus acidominimus</name>
    <dbReference type="NCBI Taxonomy" id="1326"/>
    <lineage>
        <taxon>Bacteria</taxon>
        <taxon>Bacillati</taxon>
        <taxon>Bacillota</taxon>
        <taxon>Bacilli</taxon>
        <taxon>Lactobacillales</taxon>
        <taxon>Streptococcaceae</taxon>
        <taxon>Streptococcus</taxon>
    </lineage>
</organism>
<feature type="domain" description="23S rRNA (guanine(745)-N(1))-methyltransferase N-terminal" evidence="6">
    <location>
        <begin position="12"/>
        <end position="48"/>
    </location>
</feature>
<feature type="binding site" evidence="4">
    <location>
        <begin position="100"/>
        <end position="101"/>
    </location>
    <ligand>
        <name>S-adenosyl-L-methionine</name>
        <dbReference type="ChEBI" id="CHEBI:59789"/>
    </ligand>
</feature>
<dbReference type="AlphaFoldDB" id="A0A239WD27"/>
<dbReference type="KEGG" id="saco:SAME_00093"/>
<keyword evidence="3" id="KW-0862">Zinc</keyword>
<reference evidence="7 8" key="1">
    <citation type="submission" date="2017-06" db="EMBL/GenBank/DDBJ databases">
        <authorList>
            <consortium name="Pathogen Informatics"/>
        </authorList>
    </citation>
    <scope>NUCLEOTIDE SEQUENCE [LARGE SCALE GENOMIC DNA]</scope>
    <source>
        <strain evidence="7 8">NCTC11291</strain>
    </source>
</reference>
<feature type="binding site" evidence="3">
    <location>
        <position position="34"/>
    </location>
    <ligand>
        <name>Zn(2+)</name>
        <dbReference type="ChEBI" id="CHEBI:29105"/>
    </ligand>
</feature>
<dbReference type="InterPro" id="IPR041698">
    <property type="entry name" value="Methyltransf_25"/>
</dbReference>
<keyword evidence="2 7" id="KW-0808">Transferase</keyword>
<dbReference type="InterPro" id="IPR016718">
    <property type="entry name" value="rRNA_m1G-MeTrfase_A_prd"/>
</dbReference>
<feature type="binding site" evidence="4">
    <location>
        <position position="188"/>
    </location>
    <ligand>
        <name>S-adenosyl-L-methionine</name>
        <dbReference type="ChEBI" id="CHEBI:59789"/>
    </ligand>
</feature>
<dbReference type="PIRSF" id="PIRSF018249">
    <property type="entry name" value="MyrA_prd"/>
    <property type="match status" value="1"/>
</dbReference>
<feature type="binding site" evidence="4">
    <location>
        <position position="73"/>
    </location>
    <ligand>
        <name>S-adenosyl-L-methionine</name>
        <dbReference type="ChEBI" id="CHEBI:59789"/>
    </ligand>
</feature>
<accession>A0A239WD27</accession>
<dbReference type="OrthoDB" id="5522265at2"/>
<evidence type="ECO:0000256" key="3">
    <source>
        <dbReference type="PIRSR" id="PIRSR018249-1"/>
    </source>
</evidence>
<evidence type="ECO:0000256" key="4">
    <source>
        <dbReference type="PIRSR" id="PIRSR018249-2"/>
    </source>
</evidence>
<dbReference type="CDD" id="cd02440">
    <property type="entry name" value="AdoMet_MTases"/>
    <property type="match status" value="1"/>
</dbReference>
<feature type="binding site" evidence="3">
    <location>
        <position position="17"/>
    </location>
    <ligand>
        <name>Zn(2+)</name>
        <dbReference type="ChEBI" id="CHEBI:29105"/>
    </ligand>
</feature>
<keyword evidence="3" id="KW-0479">Metal-binding</keyword>
<keyword evidence="4" id="KW-0949">S-adenosyl-L-methionine</keyword>
<dbReference type="Pfam" id="PF21302">
    <property type="entry name" value="Zn_ribbon_RlmA"/>
    <property type="match status" value="1"/>
</dbReference>
<dbReference type="PANTHER" id="PTHR44942:SF4">
    <property type="entry name" value="METHYLTRANSFERASE TYPE 11 DOMAIN-CONTAINING PROTEIN"/>
    <property type="match status" value="1"/>
</dbReference>
<feature type="binding site" evidence="3">
    <location>
        <position position="14"/>
    </location>
    <ligand>
        <name>Zn(2+)</name>
        <dbReference type="ChEBI" id="CHEBI:29105"/>
    </ligand>
</feature>
<dbReference type="InterPro" id="IPR048647">
    <property type="entry name" value="RlmA_N"/>
</dbReference>
<name>A0A239WD27_STRAI</name>
<dbReference type="InterPro" id="IPR051052">
    <property type="entry name" value="Diverse_substrate_MTase"/>
</dbReference>
<keyword evidence="1 7" id="KW-0489">Methyltransferase</keyword>
<evidence type="ECO:0000259" key="5">
    <source>
        <dbReference type="Pfam" id="PF13649"/>
    </source>
</evidence>
<protein>
    <submittedName>
        <fullName evidence="7">Ribosomal RNA large subunit methyltransferase A</fullName>
        <ecNumber evidence="7">2.1.1.187</ecNumber>
    </submittedName>
</protein>
<dbReference type="EC" id="2.1.1.187" evidence="7"/>
<proteinExistence type="predicted"/>
<dbReference type="PANTHER" id="PTHR44942">
    <property type="entry name" value="METHYLTRANSF_11 DOMAIN-CONTAINING PROTEIN"/>
    <property type="match status" value="1"/>
</dbReference>
<dbReference type="GO" id="GO:0046872">
    <property type="term" value="F:metal ion binding"/>
    <property type="evidence" value="ECO:0007669"/>
    <property type="project" value="UniProtKB-KW"/>
</dbReference>